<evidence type="ECO:0000313" key="5">
    <source>
        <dbReference type="Proteomes" id="UP000433104"/>
    </source>
</evidence>
<dbReference type="Gene3D" id="3.40.630.30">
    <property type="match status" value="1"/>
</dbReference>
<dbReference type="InterPro" id="IPR050832">
    <property type="entry name" value="Bact_Acetyltransf"/>
</dbReference>
<evidence type="ECO:0000256" key="1">
    <source>
        <dbReference type="ARBA" id="ARBA00022679"/>
    </source>
</evidence>
<accession>A0A844ZH14</accession>
<name>A0A844ZH14_9SPHN</name>
<comment type="caution">
    <text evidence="4">The sequence shown here is derived from an EMBL/GenBank/DDBJ whole genome shotgun (WGS) entry which is preliminary data.</text>
</comment>
<evidence type="ECO:0000256" key="2">
    <source>
        <dbReference type="ARBA" id="ARBA00023315"/>
    </source>
</evidence>
<proteinExistence type="predicted"/>
<gene>
    <name evidence="4" type="ORF">GRI38_10405</name>
</gene>
<dbReference type="OrthoDB" id="143110at2"/>
<dbReference type="PROSITE" id="PS51186">
    <property type="entry name" value="GNAT"/>
    <property type="match status" value="1"/>
</dbReference>
<dbReference type="Pfam" id="PF00583">
    <property type="entry name" value="Acetyltransf_1"/>
    <property type="match status" value="1"/>
</dbReference>
<protein>
    <submittedName>
        <fullName evidence="4">GNAT family N-acetyltransferase</fullName>
    </submittedName>
</protein>
<organism evidence="4 5">
    <name type="scientific">Parapontixanthobacter aurantiacus</name>
    <dbReference type="NCBI Taxonomy" id="1463599"/>
    <lineage>
        <taxon>Bacteria</taxon>
        <taxon>Pseudomonadati</taxon>
        <taxon>Pseudomonadota</taxon>
        <taxon>Alphaproteobacteria</taxon>
        <taxon>Sphingomonadales</taxon>
        <taxon>Erythrobacteraceae</taxon>
        <taxon>Parapontixanthobacter</taxon>
    </lineage>
</organism>
<keyword evidence="2" id="KW-0012">Acyltransferase</keyword>
<dbReference type="SUPFAM" id="SSF55729">
    <property type="entry name" value="Acyl-CoA N-acyltransferases (Nat)"/>
    <property type="match status" value="1"/>
</dbReference>
<keyword evidence="5" id="KW-1185">Reference proteome</keyword>
<reference evidence="4 5" key="1">
    <citation type="submission" date="2019-12" db="EMBL/GenBank/DDBJ databases">
        <title>Genomic-based taxomic classification of the family Erythrobacteraceae.</title>
        <authorList>
            <person name="Xu L."/>
        </authorList>
    </citation>
    <scope>NUCLEOTIDE SEQUENCE [LARGE SCALE GENOMIC DNA]</scope>
    <source>
        <strain evidence="4 5">MCCC 1A09962</strain>
    </source>
</reference>
<dbReference type="PANTHER" id="PTHR43877">
    <property type="entry name" value="AMINOALKYLPHOSPHONATE N-ACETYLTRANSFERASE-RELATED-RELATED"/>
    <property type="match status" value="1"/>
</dbReference>
<evidence type="ECO:0000259" key="3">
    <source>
        <dbReference type="PROSITE" id="PS51186"/>
    </source>
</evidence>
<dbReference type="EMBL" id="WTYW01000002">
    <property type="protein sequence ID" value="MXO86436.1"/>
    <property type="molecule type" value="Genomic_DNA"/>
</dbReference>
<feature type="domain" description="N-acetyltransferase" evidence="3">
    <location>
        <begin position="2"/>
        <end position="173"/>
    </location>
</feature>
<dbReference type="AlphaFoldDB" id="A0A844ZH14"/>
<dbReference type="InterPro" id="IPR016181">
    <property type="entry name" value="Acyl_CoA_acyltransferase"/>
</dbReference>
<dbReference type="RefSeq" id="WP_160683239.1">
    <property type="nucleotide sequence ID" value="NZ_WTYW01000002.1"/>
</dbReference>
<dbReference type="GO" id="GO:0016747">
    <property type="term" value="F:acyltransferase activity, transferring groups other than amino-acyl groups"/>
    <property type="evidence" value="ECO:0007669"/>
    <property type="project" value="InterPro"/>
</dbReference>
<dbReference type="Proteomes" id="UP000433104">
    <property type="component" value="Unassembled WGS sequence"/>
</dbReference>
<dbReference type="CDD" id="cd04301">
    <property type="entry name" value="NAT_SF"/>
    <property type="match status" value="1"/>
</dbReference>
<evidence type="ECO:0000313" key="4">
    <source>
        <dbReference type="EMBL" id="MXO86436.1"/>
    </source>
</evidence>
<dbReference type="InterPro" id="IPR000182">
    <property type="entry name" value="GNAT_dom"/>
</dbReference>
<sequence>MTILRPASLEDAAPLAALGRDSFVAAFGHVYDPADLEAFLKAVYSVEAVGEEIAGTSCTHRLAWGEDGRLLGYVKLIQPSPYTEYSDAIRPIALGQLYTDPARTGEGIGAALMEWALAAARADGHDAVQLSVWSENPGAQRFYRRYGFEKIADIDFYVGSHRDDEYLYELRLEEDKGT</sequence>
<keyword evidence="1 4" id="KW-0808">Transferase</keyword>